<keyword evidence="8" id="KW-1185">Reference proteome</keyword>
<dbReference type="SUPFAM" id="SSF52540">
    <property type="entry name" value="P-loop containing nucleoside triphosphate hydrolases"/>
    <property type="match status" value="1"/>
</dbReference>
<dbReference type="CDD" id="cd00009">
    <property type="entry name" value="AAA"/>
    <property type="match status" value="1"/>
</dbReference>
<accession>A0ABQ0CPH0</accession>
<protein>
    <submittedName>
        <fullName evidence="7">Subunit of heteropentameric Replication factor C (RF-C)</fullName>
    </submittedName>
</protein>
<dbReference type="Pfam" id="PF00004">
    <property type="entry name" value="AAA"/>
    <property type="match status" value="1"/>
</dbReference>
<dbReference type="PANTHER" id="PTHR11669">
    <property type="entry name" value="REPLICATION FACTOR C / DNA POLYMERASE III GAMMA-TAU SUBUNIT"/>
    <property type="match status" value="1"/>
</dbReference>
<dbReference type="InterPro" id="IPR050238">
    <property type="entry name" value="DNA_Rep/Repair_Clamp_Loader"/>
</dbReference>
<keyword evidence="2" id="KW-0235">DNA replication</keyword>
<dbReference type="InterPro" id="IPR013748">
    <property type="entry name" value="Rep_factorC_C"/>
</dbReference>
<evidence type="ECO:0000256" key="3">
    <source>
        <dbReference type="ARBA" id="ARBA00022741"/>
    </source>
</evidence>
<keyword evidence="3" id="KW-0547">Nucleotide-binding</keyword>
<dbReference type="InterPro" id="IPR003959">
    <property type="entry name" value="ATPase_AAA_core"/>
</dbReference>
<name>A0ABQ0CPH0_9HYPO</name>
<dbReference type="InterPro" id="IPR003593">
    <property type="entry name" value="AAA+_ATPase"/>
</dbReference>
<dbReference type="Proteomes" id="UP001562357">
    <property type="component" value="Unassembled WGS sequence"/>
</dbReference>
<evidence type="ECO:0000256" key="5">
    <source>
        <dbReference type="SAM" id="MobiDB-lite"/>
    </source>
</evidence>
<dbReference type="PANTHER" id="PTHR11669:SF20">
    <property type="entry name" value="REPLICATION FACTOR C SUBUNIT 4"/>
    <property type="match status" value="1"/>
</dbReference>
<dbReference type="CDD" id="cd18140">
    <property type="entry name" value="HLD_clamp_RFC"/>
    <property type="match status" value="1"/>
</dbReference>
<organism evidence="7 8">
    <name type="scientific">Epichloe bromicola</name>
    <dbReference type="NCBI Taxonomy" id="79588"/>
    <lineage>
        <taxon>Eukaryota</taxon>
        <taxon>Fungi</taxon>
        <taxon>Dikarya</taxon>
        <taxon>Ascomycota</taxon>
        <taxon>Pezizomycotina</taxon>
        <taxon>Sordariomycetes</taxon>
        <taxon>Hypocreomycetidae</taxon>
        <taxon>Hypocreales</taxon>
        <taxon>Clavicipitaceae</taxon>
        <taxon>Epichloe</taxon>
    </lineage>
</organism>
<dbReference type="Gene3D" id="1.20.272.10">
    <property type="match status" value="1"/>
</dbReference>
<dbReference type="InterPro" id="IPR047854">
    <property type="entry name" value="RFC_lid"/>
</dbReference>
<evidence type="ECO:0000259" key="6">
    <source>
        <dbReference type="SMART" id="SM00382"/>
    </source>
</evidence>
<dbReference type="Gene3D" id="3.40.50.300">
    <property type="entry name" value="P-loop containing nucleotide triphosphate hydrolases"/>
    <property type="match status" value="1"/>
</dbReference>
<evidence type="ECO:0000256" key="4">
    <source>
        <dbReference type="ARBA" id="ARBA00022840"/>
    </source>
</evidence>
<dbReference type="SMART" id="SM00382">
    <property type="entry name" value="AAA"/>
    <property type="match status" value="1"/>
</dbReference>
<dbReference type="EMBL" id="BAAFGZ010000123">
    <property type="protein sequence ID" value="GAB0135342.1"/>
    <property type="molecule type" value="Genomic_DNA"/>
</dbReference>
<feature type="domain" description="AAA+ ATPase" evidence="6">
    <location>
        <begin position="65"/>
        <end position="201"/>
    </location>
</feature>
<dbReference type="InterPro" id="IPR008921">
    <property type="entry name" value="DNA_pol3_clamp-load_cplx_C"/>
</dbReference>
<proteinExistence type="inferred from homology"/>
<keyword evidence="4" id="KW-0067">ATP-binding</keyword>
<evidence type="ECO:0000256" key="2">
    <source>
        <dbReference type="ARBA" id="ARBA00022705"/>
    </source>
</evidence>
<dbReference type="Pfam" id="PF21960">
    <property type="entry name" value="RCF1-5-like_lid"/>
    <property type="match status" value="1"/>
</dbReference>
<dbReference type="InterPro" id="IPR027417">
    <property type="entry name" value="P-loop_NTPase"/>
</dbReference>
<sequence length="382" mass="42151">MASFFDIKARKAAAATNGSSDQKNQKPTEVRNQPWVEKYRPKSLDDVAAQDHTVTVLQRTLQASNLPHMLFYGPPGTGKTSTVLALAKELFGPEMTKSRVLELNASDERGISIVREKVKNFARMQLTNPTPGYKLKYPCPPFKIIILDEADSMTQDAQSALRRTMETYSKITRFCLICNYVTRIIDPLASRCSKFRFKSLDQGNAKKRLESIAAAEGVSLEEGALDALIRCSEGDLRKAITFLQSAARLVGASALNKDGDGDEEMDVDSKPVTVKIVEDIAGVIPDQTVSELVDAMRPRGAGQTYRSVSKIVEDMVADGWSATQVVSQLYQYLTTDETISDVHKNRIVLVFSEIDKRLVDGADEHLSILDLAMRISAIQAGK</sequence>
<feature type="region of interest" description="Disordered" evidence="5">
    <location>
        <begin position="11"/>
        <end position="32"/>
    </location>
</feature>
<evidence type="ECO:0000256" key="1">
    <source>
        <dbReference type="ARBA" id="ARBA00005378"/>
    </source>
</evidence>
<gene>
    <name evidence="7" type="primary">g3684</name>
    <name evidence="7" type="ORF">EsDP_00003684</name>
</gene>
<dbReference type="Pfam" id="PF08542">
    <property type="entry name" value="Rep_fac_C"/>
    <property type="match status" value="1"/>
</dbReference>
<evidence type="ECO:0000313" key="7">
    <source>
        <dbReference type="EMBL" id="GAB0135342.1"/>
    </source>
</evidence>
<comment type="similarity">
    <text evidence="1">Belongs to the activator 1 small subunits family.</text>
</comment>
<reference evidence="8" key="1">
    <citation type="submission" date="2024-06" db="EMBL/GenBank/DDBJ databases">
        <title>Draft Genome Sequences of Epichloe bromicola Strains Isolated from Elymus ciliaris.</title>
        <authorList>
            <consortium name="Epichloe bromicola genome sequencing consortium"/>
            <person name="Miura A."/>
            <person name="Imano S."/>
            <person name="Ashida A."/>
            <person name="Sato I."/>
            <person name="Chiba S."/>
            <person name="Tanaka A."/>
            <person name="Camagna M."/>
            <person name="Takemoto D."/>
        </authorList>
    </citation>
    <scope>NUCLEOTIDE SEQUENCE [LARGE SCALE GENOMIC DNA]</scope>
    <source>
        <strain evidence="8">DP</strain>
    </source>
</reference>
<dbReference type="Gene3D" id="1.10.8.60">
    <property type="match status" value="1"/>
</dbReference>
<comment type="caution">
    <text evidence="7">The sequence shown here is derived from an EMBL/GenBank/DDBJ whole genome shotgun (WGS) entry which is preliminary data.</text>
</comment>
<evidence type="ECO:0000313" key="8">
    <source>
        <dbReference type="Proteomes" id="UP001562357"/>
    </source>
</evidence>
<dbReference type="SUPFAM" id="SSF48019">
    <property type="entry name" value="post-AAA+ oligomerization domain-like"/>
    <property type="match status" value="1"/>
</dbReference>